<dbReference type="CDD" id="cd09083">
    <property type="entry name" value="EEP-1"/>
    <property type="match status" value="1"/>
</dbReference>
<keyword evidence="2" id="KW-0540">Nuclease</keyword>
<keyword evidence="2" id="KW-0269">Exonuclease</keyword>
<evidence type="ECO:0000313" key="3">
    <source>
        <dbReference type="Proteomes" id="UP000196581"/>
    </source>
</evidence>
<keyword evidence="2" id="KW-0255">Endonuclease</keyword>
<evidence type="ECO:0000313" key="2">
    <source>
        <dbReference type="EMBL" id="SLM98156.1"/>
    </source>
</evidence>
<keyword evidence="2" id="KW-0378">Hydrolase</keyword>
<protein>
    <submittedName>
        <fullName evidence="2">Endonuclease/exonuclease/phosphatase family protein</fullName>
    </submittedName>
</protein>
<dbReference type="InterPro" id="IPR005135">
    <property type="entry name" value="Endo/exonuclease/phosphatase"/>
</dbReference>
<dbReference type="SUPFAM" id="SSF56219">
    <property type="entry name" value="DNase I-like"/>
    <property type="match status" value="1"/>
</dbReference>
<dbReference type="AlphaFoldDB" id="A0A1X6XG88"/>
<organism evidence="2 3">
    <name type="scientific">Brevibacterium yomogidense</name>
    <dbReference type="NCBI Taxonomy" id="946573"/>
    <lineage>
        <taxon>Bacteria</taxon>
        <taxon>Bacillati</taxon>
        <taxon>Actinomycetota</taxon>
        <taxon>Actinomycetes</taxon>
        <taxon>Micrococcales</taxon>
        <taxon>Brevibacteriaceae</taxon>
        <taxon>Brevibacterium</taxon>
    </lineage>
</organism>
<dbReference type="EMBL" id="FWFF01000014">
    <property type="protein sequence ID" value="SLM98156.1"/>
    <property type="molecule type" value="Genomic_DNA"/>
</dbReference>
<evidence type="ECO:0000259" key="1">
    <source>
        <dbReference type="Pfam" id="PF03372"/>
    </source>
</evidence>
<sequence>MSLLRPSGRLLSVMTANLRYPARDGHPWTERLPLWADLLSDEAPHVIGTQEGVLDQLEGLVERLPSHYAWVGEGRAGGNDGEFTAIIFDTRRLDAESVDVRWISQTPDVPGSRSWGSSHPRTITRVDFRDRVGGRRFRLLNVHVDHRSDRARPHAARMLLDGAREALAQHREVVVTGDFNADQDHDLHRMLTADGTLADAALSAPEAAVLDADVDTFHFYRGVRRGGRRIDWLLHSGGLAATAAGTNTFARDGRFPSDHFPVQALLRWDTDE</sequence>
<dbReference type="Pfam" id="PF03372">
    <property type="entry name" value="Exo_endo_phos"/>
    <property type="match status" value="1"/>
</dbReference>
<dbReference type="Proteomes" id="UP000196581">
    <property type="component" value="Unassembled WGS sequence"/>
</dbReference>
<name>A0A1X6XG88_9MICO</name>
<reference evidence="3" key="1">
    <citation type="submission" date="2017-02" db="EMBL/GenBank/DDBJ databases">
        <authorList>
            <person name="Dridi B."/>
        </authorList>
    </citation>
    <scope>NUCLEOTIDE SEQUENCE [LARGE SCALE GENOMIC DNA]</scope>
    <source>
        <strain evidence="3">B Co 03.10</strain>
    </source>
</reference>
<dbReference type="GO" id="GO:0004527">
    <property type="term" value="F:exonuclease activity"/>
    <property type="evidence" value="ECO:0007669"/>
    <property type="project" value="UniProtKB-KW"/>
</dbReference>
<keyword evidence="3" id="KW-1185">Reference proteome</keyword>
<dbReference type="GO" id="GO:0004519">
    <property type="term" value="F:endonuclease activity"/>
    <property type="evidence" value="ECO:0007669"/>
    <property type="project" value="UniProtKB-KW"/>
</dbReference>
<proteinExistence type="predicted"/>
<dbReference type="InterPro" id="IPR036691">
    <property type="entry name" value="Endo/exonu/phosph_ase_sf"/>
</dbReference>
<dbReference type="RefSeq" id="WP_087007177.1">
    <property type="nucleotide sequence ID" value="NZ_FWFF01000014.1"/>
</dbReference>
<accession>A0A1X6XG88</accession>
<dbReference type="Gene3D" id="3.60.10.10">
    <property type="entry name" value="Endonuclease/exonuclease/phosphatase"/>
    <property type="match status" value="1"/>
</dbReference>
<gene>
    <name evidence="2" type="ORF">FM105_08355</name>
</gene>
<feature type="domain" description="Endonuclease/exonuclease/phosphatase" evidence="1">
    <location>
        <begin position="14"/>
        <end position="259"/>
    </location>
</feature>